<dbReference type="Proteomes" id="UP001066276">
    <property type="component" value="Chromosome 5"/>
</dbReference>
<dbReference type="EMBL" id="JANPWB010000009">
    <property type="protein sequence ID" value="KAJ1155955.1"/>
    <property type="molecule type" value="Genomic_DNA"/>
</dbReference>
<evidence type="ECO:0000313" key="1">
    <source>
        <dbReference type="EMBL" id="KAJ1155955.1"/>
    </source>
</evidence>
<gene>
    <name evidence="1" type="ORF">NDU88_008680</name>
</gene>
<sequence length="140" mass="15080">MIERRGSVSPAEPLPSLQPWEGRKVLGASAGLPVGIREIQAPCASSSSQLPRLTCLFRGRCSRTSRGSNMARLRPGPLRRERVTGKTQVLGLLAHLHGVLGCRSEAQQLIEQIAPGVACFPAVSAPPLPPQNRRDMELTL</sequence>
<reference evidence="1" key="1">
    <citation type="journal article" date="2022" name="bioRxiv">
        <title>Sequencing and chromosome-scale assembly of the giantPleurodeles waltlgenome.</title>
        <authorList>
            <person name="Brown T."/>
            <person name="Elewa A."/>
            <person name="Iarovenko S."/>
            <person name="Subramanian E."/>
            <person name="Araus A.J."/>
            <person name="Petzold A."/>
            <person name="Susuki M."/>
            <person name="Suzuki K.-i.T."/>
            <person name="Hayashi T."/>
            <person name="Toyoda A."/>
            <person name="Oliveira C."/>
            <person name="Osipova E."/>
            <person name="Leigh N.D."/>
            <person name="Simon A."/>
            <person name="Yun M.H."/>
        </authorList>
    </citation>
    <scope>NUCLEOTIDE SEQUENCE</scope>
    <source>
        <strain evidence="1">20211129_DDA</strain>
        <tissue evidence="1">Liver</tissue>
    </source>
</reference>
<dbReference type="AlphaFoldDB" id="A0AAV7RVC6"/>
<proteinExistence type="predicted"/>
<name>A0AAV7RVC6_PLEWA</name>
<keyword evidence="2" id="KW-1185">Reference proteome</keyword>
<protein>
    <submittedName>
        <fullName evidence="1">Uncharacterized protein</fullName>
    </submittedName>
</protein>
<comment type="caution">
    <text evidence="1">The sequence shown here is derived from an EMBL/GenBank/DDBJ whole genome shotgun (WGS) entry which is preliminary data.</text>
</comment>
<organism evidence="1 2">
    <name type="scientific">Pleurodeles waltl</name>
    <name type="common">Iberian ribbed newt</name>
    <dbReference type="NCBI Taxonomy" id="8319"/>
    <lineage>
        <taxon>Eukaryota</taxon>
        <taxon>Metazoa</taxon>
        <taxon>Chordata</taxon>
        <taxon>Craniata</taxon>
        <taxon>Vertebrata</taxon>
        <taxon>Euteleostomi</taxon>
        <taxon>Amphibia</taxon>
        <taxon>Batrachia</taxon>
        <taxon>Caudata</taxon>
        <taxon>Salamandroidea</taxon>
        <taxon>Salamandridae</taxon>
        <taxon>Pleurodelinae</taxon>
        <taxon>Pleurodeles</taxon>
    </lineage>
</organism>
<evidence type="ECO:0000313" key="2">
    <source>
        <dbReference type="Proteomes" id="UP001066276"/>
    </source>
</evidence>
<accession>A0AAV7RVC6</accession>